<dbReference type="PANTHER" id="PTHR23502">
    <property type="entry name" value="MAJOR FACILITATOR SUPERFAMILY"/>
    <property type="match status" value="1"/>
</dbReference>
<dbReference type="PANTHER" id="PTHR23502:SF132">
    <property type="entry name" value="POLYAMINE TRANSPORTER 2-RELATED"/>
    <property type="match status" value="1"/>
</dbReference>
<dbReference type="GO" id="GO:0005886">
    <property type="term" value="C:plasma membrane"/>
    <property type="evidence" value="ECO:0007669"/>
    <property type="project" value="UniProtKB-SubCell"/>
</dbReference>
<gene>
    <name evidence="10" type="ORF">A8139_20105</name>
</gene>
<evidence type="ECO:0000256" key="4">
    <source>
        <dbReference type="ARBA" id="ARBA00022475"/>
    </source>
</evidence>
<dbReference type="OrthoDB" id="9814303at2"/>
<dbReference type="GO" id="GO:1990961">
    <property type="term" value="P:xenobiotic detoxification by transmembrane export across the plasma membrane"/>
    <property type="evidence" value="ECO:0007669"/>
    <property type="project" value="InterPro"/>
</dbReference>
<feature type="domain" description="Major facilitator superfamily (MFS) profile" evidence="9">
    <location>
        <begin position="10"/>
        <end position="395"/>
    </location>
</feature>
<keyword evidence="5 8" id="KW-0812">Transmembrane</keyword>
<dbReference type="AlphaFoldDB" id="A0A2Z4PXA8"/>
<feature type="transmembrane region" description="Helical" evidence="8">
    <location>
        <begin position="282"/>
        <end position="304"/>
    </location>
</feature>
<keyword evidence="8" id="KW-0997">Cell inner membrane</keyword>
<reference evidence="10 11" key="1">
    <citation type="submission" date="2016-06" db="EMBL/GenBank/DDBJ databases">
        <title>The sequenced genome of the ice-adhering bacterium Marinomonas primoryensis, from Antarctica.</title>
        <authorList>
            <person name="Graham L."/>
            <person name="Vance T.D.R."/>
            <person name="Davies P.L."/>
        </authorList>
    </citation>
    <scope>NUCLEOTIDE SEQUENCE [LARGE SCALE GENOMIC DNA]</scope>
    <source>
        <strain evidence="10 11">AceL</strain>
    </source>
</reference>
<dbReference type="Proteomes" id="UP000249898">
    <property type="component" value="Chromosome"/>
</dbReference>
<dbReference type="InterPro" id="IPR036259">
    <property type="entry name" value="MFS_trans_sf"/>
</dbReference>
<name>A0A2Z4PXA8_9GAMM</name>
<evidence type="ECO:0000256" key="2">
    <source>
        <dbReference type="ARBA" id="ARBA00006236"/>
    </source>
</evidence>
<feature type="transmembrane region" description="Helical" evidence="8">
    <location>
        <begin position="216"/>
        <end position="239"/>
    </location>
</feature>
<evidence type="ECO:0000256" key="8">
    <source>
        <dbReference type="RuleBase" id="RU365088"/>
    </source>
</evidence>
<protein>
    <recommendedName>
        <fullName evidence="8">Bcr/CflA family efflux transporter</fullName>
    </recommendedName>
</protein>
<keyword evidence="3 8" id="KW-0813">Transport</keyword>
<feature type="transmembrane region" description="Helical" evidence="8">
    <location>
        <begin position="167"/>
        <end position="187"/>
    </location>
</feature>
<organism evidence="10 11">
    <name type="scientific">Marinomonas primoryensis</name>
    <dbReference type="NCBI Taxonomy" id="178399"/>
    <lineage>
        <taxon>Bacteria</taxon>
        <taxon>Pseudomonadati</taxon>
        <taxon>Pseudomonadota</taxon>
        <taxon>Gammaproteobacteria</taxon>
        <taxon>Oceanospirillales</taxon>
        <taxon>Oceanospirillaceae</taxon>
        <taxon>Marinomonas</taxon>
    </lineage>
</organism>
<evidence type="ECO:0000256" key="5">
    <source>
        <dbReference type="ARBA" id="ARBA00022692"/>
    </source>
</evidence>
<evidence type="ECO:0000256" key="3">
    <source>
        <dbReference type="ARBA" id="ARBA00022448"/>
    </source>
</evidence>
<feature type="transmembrane region" description="Helical" evidence="8">
    <location>
        <begin position="346"/>
        <end position="367"/>
    </location>
</feature>
<dbReference type="InterPro" id="IPR004812">
    <property type="entry name" value="Efflux_drug-R_Bcr/CmlA"/>
</dbReference>
<dbReference type="Gene3D" id="1.20.1720.10">
    <property type="entry name" value="Multidrug resistance protein D"/>
    <property type="match status" value="1"/>
</dbReference>
<evidence type="ECO:0000256" key="1">
    <source>
        <dbReference type="ARBA" id="ARBA00004651"/>
    </source>
</evidence>
<keyword evidence="6 8" id="KW-1133">Transmembrane helix</keyword>
<dbReference type="GO" id="GO:0042910">
    <property type="term" value="F:xenobiotic transmembrane transporter activity"/>
    <property type="evidence" value="ECO:0007669"/>
    <property type="project" value="InterPro"/>
</dbReference>
<feature type="transmembrane region" description="Helical" evidence="8">
    <location>
        <begin position="104"/>
        <end position="125"/>
    </location>
</feature>
<dbReference type="EMBL" id="CP016181">
    <property type="protein sequence ID" value="AWY01990.1"/>
    <property type="molecule type" value="Genomic_DNA"/>
</dbReference>
<accession>A0A2Z4PXA8</accession>
<feature type="transmembrane region" description="Helical" evidence="8">
    <location>
        <begin position="251"/>
        <end position="270"/>
    </location>
</feature>
<dbReference type="PROSITE" id="PS50850">
    <property type="entry name" value="MFS"/>
    <property type="match status" value="1"/>
</dbReference>
<evidence type="ECO:0000256" key="6">
    <source>
        <dbReference type="ARBA" id="ARBA00022989"/>
    </source>
</evidence>
<comment type="subcellular location">
    <subcellularLocation>
        <location evidence="8">Cell inner membrane</location>
        <topology evidence="8">Multi-pass membrane protein</topology>
    </subcellularLocation>
    <subcellularLocation>
        <location evidence="1">Cell membrane</location>
        <topology evidence="1">Multi-pass membrane protein</topology>
    </subcellularLocation>
</comment>
<keyword evidence="4" id="KW-1003">Cell membrane</keyword>
<dbReference type="CDD" id="cd17320">
    <property type="entry name" value="MFS_MdfA_MDR_like"/>
    <property type="match status" value="1"/>
</dbReference>
<feature type="transmembrane region" description="Helical" evidence="8">
    <location>
        <begin position="310"/>
        <end position="334"/>
    </location>
</feature>
<proteinExistence type="inferred from homology"/>
<feature type="transmembrane region" description="Helical" evidence="8">
    <location>
        <begin position="79"/>
        <end position="98"/>
    </location>
</feature>
<dbReference type="SUPFAM" id="SSF103473">
    <property type="entry name" value="MFS general substrate transporter"/>
    <property type="match status" value="1"/>
</dbReference>
<feature type="transmembrane region" description="Helical" evidence="8">
    <location>
        <begin position="48"/>
        <end position="67"/>
    </location>
</feature>
<dbReference type="GO" id="GO:0015385">
    <property type="term" value="F:sodium:proton antiporter activity"/>
    <property type="evidence" value="ECO:0007669"/>
    <property type="project" value="TreeGrafter"/>
</dbReference>
<evidence type="ECO:0000259" key="9">
    <source>
        <dbReference type="PROSITE" id="PS50850"/>
    </source>
</evidence>
<evidence type="ECO:0000256" key="7">
    <source>
        <dbReference type="ARBA" id="ARBA00023136"/>
    </source>
</evidence>
<feature type="transmembrane region" description="Helical" evidence="8">
    <location>
        <begin position="12"/>
        <end position="28"/>
    </location>
</feature>
<dbReference type="NCBIfam" id="TIGR00710">
    <property type="entry name" value="efflux_Bcr_CflA"/>
    <property type="match status" value="1"/>
</dbReference>
<sequence length="395" mass="42529">MTRSNTQPLSKWVIPLLGYLVSFGPLSIDMYLPSLPTIANDLGSSQVTIQYTITTFLFGMAIGMLFFGPMSDLMGRKKLLLIGTASYVISSIGCALVNNGESLILLRFLQALGAAAAGVLGRALVRDLFPLDKAAGILSNMHIISMGVMLMSPILGAYIVTWLDWRWIFYFLSALSFLGLIGIFFIIQEPKINIITKTNIRGYLAVYGECLSNKKIAFYLLANGFSFGGMFAFIAASAFVYIDFFGFSETAYAVVFSSNIAMVIAATFINKVLVSKFTVYKALRVTSATSLSAALMIFIVALFFPKNVSLFIAVTMLYISVTGAIGANSLACLFDLKPSRAGTMAGLLVSTQFIVGGIVSAITSLIFDGSASSLLVTMGICGGLSYLFHLISQRP</sequence>
<feature type="transmembrane region" description="Helical" evidence="8">
    <location>
        <begin position="373"/>
        <end position="391"/>
    </location>
</feature>
<feature type="transmembrane region" description="Helical" evidence="8">
    <location>
        <begin position="137"/>
        <end position="161"/>
    </location>
</feature>
<dbReference type="InterPro" id="IPR011701">
    <property type="entry name" value="MFS"/>
</dbReference>
<evidence type="ECO:0000313" key="11">
    <source>
        <dbReference type="Proteomes" id="UP000249898"/>
    </source>
</evidence>
<comment type="similarity">
    <text evidence="2 8">Belongs to the major facilitator superfamily. Bcr/CmlA family.</text>
</comment>
<dbReference type="Pfam" id="PF07690">
    <property type="entry name" value="MFS_1"/>
    <property type="match status" value="1"/>
</dbReference>
<evidence type="ECO:0000313" key="10">
    <source>
        <dbReference type="EMBL" id="AWY01990.1"/>
    </source>
</evidence>
<keyword evidence="7 8" id="KW-0472">Membrane</keyword>
<dbReference type="InterPro" id="IPR020846">
    <property type="entry name" value="MFS_dom"/>
</dbReference>